<reference evidence="3" key="1">
    <citation type="journal article" date="2017" name="Nat. Ecol. Evol.">
        <title>Genome expansion and lineage-specific genetic innovations in the forest pathogenic fungi Armillaria.</title>
        <authorList>
            <person name="Sipos G."/>
            <person name="Prasanna A.N."/>
            <person name="Walter M.C."/>
            <person name="O'Connor E."/>
            <person name="Balint B."/>
            <person name="Krizsan K."/>
            <person name="Kiss B."/>
            <person name="Hess J."/>
            <person name="Varga T."/>
            <person name="Slot J."/>
            <person name="Riley R."/>
            <person name="Boka B."/>
            <person name="Rigling D."/>
            <person name="Barry K."/>
            <person name="Lee J."/>
            <person name="Mihaltcheva S."/>
            <person name="LaButti K."/>
            <person name="Lipzen A."/>
            <person name="Waldron R."/>
            <person name="Moloney N.M."/>
            <person name="Sperisen C."/>
            <person name="Kredics L."/>
            <person name="Vagvoelgyi C."/>
            <person name="Patrignani A."/>
            <person name="Fitzpatrick D."/>
            <person name="Nagy I."/>
            <person name="Doyle S."/>
            <person name="Anderson J.B."/>
            <person name="Grigoriev I.V."/>
            <person name="Gueldener U."/>
            <person name="Muensterkoetter M."/>
            <person name="Nagy L.G."/>
        </authorList>
    </citation>
    <scope>NUCLEOTIDE SEQUENCE [LARGE SCALE GENOMIC DNA]</scope>
    <source>
        <strain evidence="3">28-4</strain>
    </source>
</reference>
<evidence type="ECO:0000313" key="2">
    <source>
        <dbReference type="EMBL" id="PBK62991.1"/>
    </source>
</evidence>
<dbReference type="GO" id="GO:0016491">
    <property type="term" value="F:oxidoreductase activity"/>
    <property type="evidence" value="ECO:0007669"/>
    <property type="project" value="InterPro"/>
</dbReference>
<dbReference type="AlphaFoldDB" id="A0A2H3AWB0"/>
<dbReference type="STRING" id="1076256.A0A2H3AWB0"/>
<dbReference type="SUPFAM" id="SSF63380">
    <property type="entry name" value="Riboflavin synthase domain-like"/>
    <property type="match status" value="1"/>
</dbReference>
<dbReference type="Gene3D" id="3.40.50.80">
    <property type="entry name" value="Nucleotide-binding domain of ferredoxin-NADP reductase (FNR) module"/>
    <property type="match status" value="1"/>
</dbReference>
<evidence type="ECO:0000313" key="3">
    <source>
        <dbReference type="Proteomes" id="UP000218334"/>
    </source>
</evidence>
<dbReference type="SUPFAM" id="SSF52343">
    <property type="entry name" value="Ferredoxin reductase-like, C-terminal NADP-linked domain"/>
    <property type="match status" value="1"/>
</dbReference>
<gene>
    <name evidence="2" type="ORF">ARMSODRAFT_548868</name>
</gene>
<dbReference type="InterPro" id="IPR017927">
    <property type="entry name" value="FAD-bd_FR_type"/>
</dbReference>
<dbReference type="PROSITE" id="PS51384">
    <property type="entry name" value="FAD_FR"/>
    <property type="match status" value="1"/>
</dbReference>
<proteinExistence type="predicted"/>
<dbReference type="Proteomes" id="UP000218334">
    <property type="component" value="Unassembled WGS sequence"/>
</dbReference>
<protein>
    <recommendedName>
        <fullName evidence="1">FAD-binding FR-type domain-containing protein</fullName>
    </recommendedName>
</protein>
<name>A0A2H3AWB0_9AGAR</name>
<dbReference type="InterPro" id="IPR039261">
    <property type="entry name" value="FNR_nucleotide-bd"/>
</dbReference>
<accession>A0A2H3AWB0</accession>
<evidence type="ECO:0000259" key="1">
    <source>
        <dbReference type="PROSITE" id="PS51384"/>
    </source>
</evidence>
<dbReference type="PRINTS" id="PR00409">
    <property type="entry name" value="PHDIOXRDTASE"/>
</dbReference>
<dbReference type="PANTHER" id="PTHR42815">
    <property type="entry name" value="FAD-BINDING, PUTATIVE (AFU_ORTHOLOGUE AFUA_6G07600)-RELATED"/>
    <property type="match status" value="1"/>
</dbReference>
<dbReference type="PANTHER" id="PTHR42815:SF2">
    <property type="entry name" value="FAD-BINDING, PUTATIVE (AFU_ORTHOLOGUE AFUA_6G07600)-RELATED"/>
    <property type="match status" value="1"/>
</dbReference>
<dbReference type="InterPro" id="IPR017938">
    <property type="entry name" value="Riboflavin_synthase-like_b-brl"/>
</dbReference>
<organism evidence="2 3">
    <name type="scientific">Armillaria solidipes</name>
    <dbReference type="NCBI Taxonomy" id="1076256"/>
    <lineage>
        <taxon>Eukaryota</taxon>
        <taxon>Fungi</taxon>
        <taxon>Dikarya</taxon>
        <taxon>Basidiomycota</taxon>
        <taxon>Agaricomycotina</taxon>
        <taxon>Agaricomycetes</taxon>
        <taxon>Agaricomycetidae</taxon>
        <taxon>Agaricales</taxon>
        <taxon>Marasmiineae</taxon>
        <taxon>Physalacriaceae</taxon>
        <taxon>Armillaria</taxon>
    </lineage>
</organism>
<keyword evidence="3" id="KW-1185">Reference proteome</keyword>
<dbReference type="EMBL" id="KZ293461">
    <property type="protein sequence ID" value="PBK62991.1"/>
    <property type="molecule type" value="Genomic_DNA"/>
</dbReference>
<sequence length="616" mass="67157">MKTEGMALYGWHPGEQAIRQKVGIDKDPSLNWLYTSVEGDLPPDHGVFYATRLPFLPITTLDSSGRPWGSILAGPDGEPGFISSPKYTTLSFNVKVWDGDPFVSNVKESGGNEMLMAGIGIEFSTRRRNKFAGKITKRKGHGDGYHFDVHVNEAIGNCPKYIPLRELVSYQGSPKTVFDERHLPDDDELPDSVISFIQSCDTTFFGTTYAATKDDASRFPSHVGMNIRGGRPGFVRVRPSDKRTLVLPDFSGNRIMTSLGNVEATPLASLTLVSFMTGDILYVTGRAQNHIGPDAQTIMFLQDRLTTIHVTGYIFVQDALPVRQRPGTSVQRSPYSPPVRYLVEESAPVLRFNDDSPATATLKSVVLHSSTIATFTWESSVELDIIPGQAIILDFSGFIGHPGYQHMAPRNPTSVNDDRIRTWTVSSSHLAPTNTFSLTMREKPGGAATGALFSLARKIAEVRPALLSDMSPLSLTIPIVGVTGDFTLPRASKRLALFAGGIGVTPFLSMLGGVSGDGWDIVLVLSTREPDVLLPLIGEREGVAVRVFSDEAVPDSSNVTAHQGRLTSAYLVDRREDWVGRDVYVCGPESYRNSVIEGLVAAGVEKGTVRTEGFEY</sequence>
<feature type="domain" description="FAD-binding FR-type" evidence="1">
    <location>
        <begin position="355"/>
        <end position="489"/>
    </location>
</feature>